<sequence length="158" mass="18515">MWVLKLILIFLLFTILYQDCKERLVYWFLYPMVGIIALTIQYFILPVNSILLNIGTNLILVLFLLSVSYMYTKLRKIEFSNSFGLGDVLFFIFISFTFSTISFFVLFIFSLFFSLLLHFALSQKDREKTVPLAGYMSLFFGVVYGITFFCESNFLYAC</sequence>
<protein>
    <recommendedName>
        <fullName evidence="4">Type IV leader peptidase family protein</fullName>
    </recommendedName>
</protein>
<name>A0A6V6Z489_9FLAO</name>
<evidence type="ECO:0008006" key="4">
    <source>
        <dbReference type="Google" id="ProtNLM"/>
    </source>
</evidence>
<dbReference type="Proteomes" id="UP000530060">
    <property type="component" value="Unassembled WGS sequence"/>
</dbReference>
<feature type="transmembrane region" description="Helical" evidence="1">
    <location>
        <begin position="50"/>
        <end position="71"/>
    </location>
</feature>
<dbReference type="RefSeq" id="WP_180909373.1">
    <property type="nucleotide sequence ID" value="NZ_JBHSQU010000036.1"/>
</dbReference>
<evidence type="ECO:0000256" key="1">
    <source>
        <dbReference type="SAM" id="Phobius"/>
    </source>
</evidence>
<feature type="transmembrane region" description="Helical" evidence="1">
    <location>
        <begin position="28"/>
        <end position="45"/>
    </location>
</feature>
<keyword evidence="1" id="KW-1133">Transmembrane helix</keyword>
<dbReference type="AlphaFoldDB" id="A0A6V6Z489"/>
<accession>A0A6V6Z489</accession>
<keyword evidence="1" id="KW-0472">Membrane</keyword>
<organism evidence="2 3">
    <name type="scientific">Flavobacterium salmonis</name>
    <dbReference type="NCBI Taxonomy" id="2654844"/>
    <lineage>
        <taxon>Bacteria</taxon>
        <taxon>Pseudomonadati</taxon>
        <taxon>Bacteroidota</taxon>
        <taxon>Flavobacteriia</taxon>
        <taxon>Flavobacteriales</taxon>
        <taxon>Flavobacteriaceae</taxon>
        <taxon>Flavobacterium</taxon>
    </lineage>
</organism>
<keyword evidence="1" id="KW-0812">Transmembrane</keyword>
<dbReference type="EMBL" id="CAIJDP010000074">
    <property type="protein sequence ID" value="CAD0005752.1"/>
    <property type="molecule type" value="Genomic_DNA"/>
</dbReference>
<proteinExistence type="predicted"/>
<comment type="caution">
    <text evidence="2">The sequence shown here is derived from an EMBL/GenBank/DDBJ whole genome shotgun (WGS) entry which is preliminary data.</text>
</comment>
<feature type="transmembrane region" description="Helical" evidence="1">
    <location>
        <begin position="91"/>
        <end position="120"/>
    </location>
</feature>
<evidence type="ECO:0000313" key="2">
    <source>
        <dbReference type="EMBL" id="CAD0005752.1"/>
    </source>
</evidence>
<feature type="transmembrane region" description="Helical" evidence="1">
    <location>
        <begin position="132"/>
        <end position="156"/>
    </location>
</feature>
<evidence type="ECO:0000313" key="3">
    <source>
        <dbReference type="Proteomes" id="UP000530060"/>
    </source>
</evidence>
<reference evidence="2 3" key="1">
    <citation type="submission" date="2020-06" db="EMBL/GenBank/DDBJ databases">
        <authorList>
            <person name="Criscuolo A."/>
        </authorList>
    </citation>
    <scope>NUCLEOTIDE SEQUENCE [LARGE SCALE GENOMIC DNA]</scope>
    <source>
        <strain evidence="3">CIP 111411</strain>
    </source>
</reference>
<keyword evidence="3" id="KW-1185">Reference proteome</keyword>
<gene>
    <name evidence="2" type="ORF">FLAT13_02924</name>
</gene>